<reference evidence="3 4" key="1">
    <citation type="submission" date="2022-06" db="EMBL/GenBank/DDBJ databases">
        <title>Halomicroarcula sp. a new haloarchaeum isolate from saline soil.</title>
        <authorList>
            <person name="Strakova D."/>
            <person name="Galisteo C."/>
            <person name="Sanchez-Porro C."/>
            <person name="Ventosa A."/>
        </authorList>
    </citation>
    <scope>NUCLEOTIDE SEQUENCE [LARGE SCALE GENOMIC DNA]</scope>
    <source>
        <strain evidence="3 4">S3CR25-11</strain>
    </source>
</reference>
<dbReference type="RefSeq" id="WP_310902353.1">
    <property type="nucleotide sequence ID" value="NZ_JAMQOS010000010.1"/>
</dbReference>
<evidence type="ECO:0000313" key="4">
    <source>
        <dbReference type="Proteomes" id="UP001268864"/>
    </source>
</evidence>
<dbReference type="Proteomes" id="UP001268864">
    <property type="component" value="Unassembled WGS sequence"/>
</dbReference>
<feature type="domain" description="Tyr recombinase" evidence="2">
    <location>
        <begin position="3"/>
        <end position="300"/>
    </location>
</feature>
<accession>A0ABU2FWM9</accession>
<protein>
    <submittedName>
        <fullName evidence="3">Tyrosine-type recombinase/integrase</fullName>
    </submittedName>
</protein>
<dbReference type="Gene3D" id="1.10.443.10">
    <property type="entry name" value="Intergrase catalytic core"/>
    <property type="match status" value="1"/>
</dbReference>
<dbReference type="Pfam" id="PF00589">
    <property type="entry name" value="Phage_integrase"/>
    <property type="match status" value="1"/>
</dbReference>
<name>A0ABU2FWM9_9EURY</name>
<evidence type="ECO:0000259" key="2">
    <source>
        <dbReference type="PROSITE" id="PS51898"/>
    </source>
</evidence>
<dbReference type="InterPro" id="IPR013762">
    <property type="entry name" value="Integrase-like_cat_sf"/>
</dbReference>
<dbReference type="SUPFAM" id="SSF56349">
    <property type="entry name" value="DNA breaking-rejoining enzymes"/>
    <property type="match status" value="1"/>
</dbReference>
<sequence length="304" mass="34349">MVTESKELALDDREFELFVRAAQNLDCDLRSQETVFVAFVLGRLGLRPGELCHIHSDWINWRRRMIEIPAHDPCDKGKDGGLCGSCKQAVRQKVDYAKMDLAEARMEVLDDAVGDKLPRHVRSQIQGVHFAAVEGDLSEDDVQRQLDVLLESAEAVGNRDAVLDALDNAAHEYMQDEVITFDEAEALEWSPKNPNASRDVPFDFDARAELVVERFFDRFERWPESQTTINRRVDTVLQQVDGWTVDKTTPHGLRATAATHASARGLSPLPLQAMFGWSDISTARNYVAASSRNTQRQLHQIYSQ</sequence>
<dbReference type="InterPro" id="IPR002104">
    <property type="entry name" value="Integrase_catalytic"/>
</dbReference>
<keyword evidence="1" id="KW-0233">DNA recombination</keyword>
<dbReference type="EMBL" id="JAMQOS010000010">
    <property type="protein sequence ID" value="MDS0284687.1"/>
    <property type="molecule type" value="Genomic_DNA"/>
</dbReference>
<proteinExistence type="predicted"/>
<organism evidence="3 4">
    <name type="scientific">Haloarcula onubensis</name>
    <dbReference type="NCBI Taxonomy" id="2950539"/>
    <lineage>
        <taxon>Archaea</taxon>
        <taxon>Methanobacteriati</taxon>
        <taxon>Methanobacteriota</taxon>
        <taxon>Stenosarchaea group</taxon>
        <taxon>Halobacteria</taxon>
        <taxon>Halobacteriales</taxon>
        <taxon>Haloarculaceae</taxon>
        <taxon>Haloarcula</taxon>
    </lineage>
</organism>
<dbReference type="PROSITE" id="PS51898">
    <property type="entry name" value="TYR_RECOMBINASE"/>
    <property type="match status" value="1"/>
</dbReference>
<comment type="caution">
    <text evidence="3">The sequence shown here is derived from an EMBL/GenBank/DDBJ whole genome shotgun (WGS) entry which is preliminary data.</text>
</comment>
<evidence type="ECO:0000256" key="1">
    <source>
        <dbReference type="ARBA" id="ARBA00023172"/>
    </source>
</evidence>
<dbReference type="InterPro" id="IPR011010">
    <property type="entry name" value="DNA_brk_join_enz"/>
</dbReference>
<evidence type="ECO:0000313" key="3">
    <source>
        <dbReference type="EMBL" id="MDS0284687.1"/>
    </source>
</evidence>
<keyword evidence="4" id="KW-1185">Reference proteome</keyword>
<gene>
    <name evidence="3" type="ORF">NDI86_21535</name>
</gene>